<evidence type="ECO:0000256" key="2">
    <source>
        <dbReference type="ARBA" id="ARBA00022692"/>
    </source>
</evidence>
<dbReference type="Gene3D" id="1.20.1080.10">
    <property type="entry name" value="Glycerol uptake facilitator protein"/>
    <property type="match status" value="1"/>
</dbReference>
<evidence type="ECO:0000256" key="4">
    <source>
        <dbReference type="ARBA" id="ARBA00023136"/>
    </source>
</evidence>
<evidence type="ECO:0000313" key="6">
    <source>
        <dbReference type="EMBL" id="OXA60708.1"/>
    </source>
</evidence>
<keyword evidence="7" id="KW-1185">Reference proteome</keyword>
<organism evidence="6 7">
    <name type="scientific">Folsomia candida</name>
    <name type="common">Springtail</name>
    <dbReference type="NCBI Taxonomy" id="158441"/>
    <lineage>
        <taxon>Eukaryota</taxon>
        <taxon>Metazoa</taxon>
        <taxon>Ecdysozoa</taxon>
        <taxon>Arthropoda</taxon>
        <taxon>Hexapoda</taxon>
        <taxon>Collembola</taxon>
        <taxon>Entomobryomorpha</taxon>
        <taxon>Isotomoidea</taxon>
        <taxon>Isotomidae</taxon>
        <taxon>Proisotominae</taxon>
        <taxon>Folsomia</taxon>
    </lineage>
</organism>
<comment type="subcellular location">
    <subcellularLocation>
        <location evidence="1">Membrane</location>
        <topology evidence="1">Multi-pass membrane protein</topology>
    </subcellularLocation>
</comment>
<dbReference type="OMA" id="EHFTVYW"/>
<dbReference type="AlphaFoldDB" id="A0A226EU18"/>
<dbReference type="EMBL" id="LNIX01000002">
    <property type="protein sequence ID" value="OXA60708.1"/>
    <property type="molecule type" value="Genomic_DNA"/>
</dbReference>
<dbReference type="InterPro" id="IPR016697">
    <property type="entry name" value="Aquaporin_11/12"/>
</dbReference>
<dbReference type="Proteomes" id="UP000198287">
    <property type="component" value="Unassembled WGS sequence"/>
</dbReference>
<dbReference type="OrthoDB" id="1580043at2759"/>
<dbReference type="InterPro" id="IPR023271">
    <property type="entry name" value="Aquaporin-like"/>
</dbReference>
<protein>
    <recommendedName>
        <fullName evidence="5">Aquaporin</fullName>
    </recommendedName>
</protein>
<accession>A0A226EU18</accession>
<dbReference type="SUPFAM" id="SSF81338">
    <property type="entry name" value="Aquaporin-like"/>
    <property type="match status" value="1"/>
</dbReference>
<evidence type="ECO:0000313" key="7">
    <source>
        <dbReference type="Proteomes" id="UP000198287"/>
    </source>
</evidence>
<keyword evidence="2 5" id="KW-0812">Transmembrane</keyword>
<evidence type="ECO:0000256" key="3">
    <source>
        <dbReference type="ARBA" id="ARBA00022989"/>
    </source>
</evidence>
<dbReference type="GO" id="GO:0015267">
    <property type="term" value="F:channel activity"/>
    <property type="evidence" value="ECO:0007669"/>
    <property type="project" value="TreeGrafter"/>
</dbReference>
<dbReference type="STRING" id="158441.A0A226EU18"/>
<feature type="transmembrane region" description="Helical" evidence="5">
    <location>
        <begin position="74"/>
        <end position="92"/>
    </location>
</feature>
<dbReference type="PIRSF" id="PIRSF017529">
    <property type="entry name" value="Aquaporin_11/12"/>
    <property type="match status" value="1"/>
</dbReference>
<feature type="transmembrane region" description="Helical" evidence="5">
    <location>
        <begin position="15"/>
        <end position="40"/>
    </location>
</feature>
<dbReference type="GO" id="GO:0005737">
    <property type="term" value="C:cytoplasm"/>
    <property type="evidence" value="ECO:0007669"/>
    <property type="project" value="TreeGrafter"/>
</dbReference>
<comment type="caution">
    <text evidence="6">The sequence shown here is derived from an EMBL/GenBank/DDBJ whole genome shotgun (WGS) entry which is preliminary data.</text>
</comment>
<dbReference type="PANTHER" id="PTHR21191:SF16">
    <property type="entry name" value="AQUAPORIN"/>
    <property type="match status" value="1"/>
</dbReference>
<feature type="transmembrane region" description="Helical" evidence="5">
    <location>
        <begin position="193"/>
        <end position="216"/>
    </location>
</feature>
<keyword evidence="3 5" id="KW-1133">Transmembrane helix</keyword>
<feature type="transmembrane region" description="Helical" evidence="5">
    <location>
        <begin position="239"/>
        <end position="255"/>
    </location>
</feature>
<evidence type="ECO:0000256" key="5">
    <source>
        <dbReference type="PIRNR" id="PIRNR017529"/>
    </source>
</evidence>
<reference evidence="6 7" key="1">
    <citation type="submission" date="2015-12" db="EMBL/GenBank/DDBJ databases">
        <title>The genome of Folsomia candida.</title>
        <authorList>
            <person name="Faddeeva A."/>
            <person name="Derks M.F."/>
            <person name="Anvar Y."/>
            <person name="Smit S."/>
            <person name="Van Straalen N."/>
            <person name="Roelofs D."/>
        </authorList>
    </citation>
    <scope>NUCLEOTIDE SEQUENCE [LARGE SCALE GENOMIC DNA]</scope>
    <source>
        <strain evidence="6 7">VU population</strain>
        <tissue evidence="6">Whole body</tissue>
    </source>
</reference>
<dbReference type="PANTHER" id="PTHR21191">
    <property type="entry name" value="AQUAPORIN"/>
    <property type="match status" value="1"/>
</dbReference>
<comment type="similarity">
    <text evidence="5">Belongs to the MIP/aquaporin (TC 1.A.8) family.</text>
</comment>
<dbReference type="GO" id="GO:0016020">
    <property type="term" value="C:membrane"/>
    <property type="evidence" value="ECO:0007669"/>
    <property type="project" value="UniProtKB-SubCell"/>
</dbReference>
<keyword evidence="4 5" id="KW-0472">Membrane</keyword>
<feature type="transmembrane region" description="Helical" evidence="5">
    <location>
        <begin position="117"/>
        <end position="137"/>
    </location>
</feature>
<name>A0A226EU18_FOLCA</name>
<proteinExistence type="inferred from homology"/>
<gene>
    <name evidence="6" type="ORF">Fcan01_05840</name>
</gene>
<sequence>MDIFDTLFSESLQDLWISTAFIIVTLIISEIFRVIIYYIFKGREGVTKKLINEFIATGELCACCFELCIIADNYGIHAYATYLFLLTVWWSYRWGDASACPYTHIEDLLQGQATFKYVLLVVFVQVFSGWAIYPFYVKKFWLMQYERKHVEHVEACSADLTVPAMHGAVIEGLSTCMCQLTGRVMSRLNPKHGIPITAVIGTTLVVAAFDMSGGYFNPVLATSLQFNCGEITRTEHFEVYWLGAIIGSILSVLIWHSTTLSRKLLGDITRIKID</sequence>
<evidence type="ECO:0000256" key="1">
    <source>
        <dbReference type="ARBA" id="ARBA00004141"/>
    </source>
</evidence>
<dbReference type="InterPro" id="IPR051883">
    <property type="entry name" value="AQP11/12_channel"/>
</dbReference>